<dbReference type="AlphaFoldDB" id="A0A382EAR8"/>
<feature type="transmembrane region" description="Helical" evidence="1">
    <location>
        <begin position="6"/>
        <end position="36"/>
    </location>
</feature>
<sequence length="37" mass="3890">MDYLIVAIAALLVAGLALYSGFGLGTLLMPVFALFFP</sequence>
<accession>A0A382EAR8</accession>
<feature type="non-terminal residue" evidence="2">
    <location>
        <position position="37"/>
    </location>
</feature>
<evidence type="ECO:0000256" key="1">
    <source>
        <dbReference type="SAM" id="Phobius"/>
    </source>
</evidence>
<evidence type="ECO:0008006" key="3">
    <source>
        <dbReference type="Google" id="ProtNLM"/>
    </source>
</evidence>
<protein>
    <recommendedName>
        <fullName evidence="3">Sulfite exporter TauE/SafE family protein</fullName>
    </recommendedName>
</protein>
<dbReference type="EMBL" id="UINC01043549">
    <property type="protein sequence ID" value="SVB47730.1"/>
    <property type="molecule type" value="Genomic_DNA"/>
</dbReference>
<keyword evidence="1" id="KW-0472">Membrane</keyword>
<keyword evidence="1" id="KW-0812">Transmembrane</keyword>
<evidence type="ECO:0000313" key="2">
    <source>
        <dbReference type="EMBL" id="SVB47730.1"/>
    </source>
</evidence>
<gene>
    <name evidence="2" type="ORF">METZ01_LOCUS200584</name>
</gene>
<proteinExistence type="predicted"/>
<reference evidence="2" key="1">
    <citation type="submission" date="2018-05" db="EMBL/GenBank/DDBJ databases">
        <authorList>
            <person name="Lanie J.A."/>
            <person name="Ng W.-L."/>
            <person name="Kazmierczak K.M."/>
            <person name="Andrzejewski T.M."/>
            <person name="Davidsen T.M."/>
            <person name="Wayne K.J."/>
            <person name="Tettelin H."/>
            <person name="Glass J.I."/>
            <person name="Rusch D."/>
            <person name="Podicherti R."/>
            <person name="Tsui H.-C.T."/>
            <person name="Winkler M.E."/>
        </authorList>
    </citation>
    <scope>NUCLEOTIDE SEQUENCE</scope>
</reference>
<organism evidence="2">
    <name type="scientific">marine metagenome</name>
    <dbReference type="NCBI Taxonomy" id="408172"/>
    <lineage>
        <taxon>unclassified sequences</taxon>
        <taxon>metagenomes</taxon>
        <taxon>ecological metagenomes</taxon>
    </lineage>
</organism>
<name>A0A382EAR8_9ZZZZ</name>
<keyword evidence="1" id="KW-1133">Transmembrane helix</keyword>